<reference evidence="2 3" key="1">
    <citation type="submission" date="2018-06" db="EMBL/GenBank/DDBJ databases">
        <title>Paenibacillus montanisoli sp. nov., isolated from mountain area soil.</title>
        <authorList>
            <person name="Wu M."/>
        </authorList>
    </citation>
    <scope>NUCLEOTIDE SEQUENCE [LARGE SCALE GENOMIC DNA]</scope>
    <source>
        <strain evidence="2 3">RA17</strain>
    </source>
</reference>
<feature type="region of interest" description="Disordered" evidence="1">
    <location>
        <begin position="51"/>
        <end position="77"/>
    </location>
</feature>
<protein>
    <recommendedName>
        <fullName evidence="4">Zinc ribbon domain-containing protein</fullName>
    </recommendedName>
</protein>
<proteinExistence type="predicted"/>
<dbReference type="EMBL" id="QLUW01000004">
    <property type="protein sequence ID" value="RAP74474.1"/>
    <property type="molecule type" value="Genomic_DNA"/>
</dbReference>
<dbReference type="AlphaFoldDB" id="A0A328U3B4"/>
<name>A0A328U3B4_9BACL</name>
<evidence type="ECO:0000313" key="3">
    <source>
        <dbReference type="Proteomes" id="UP000249260"/>
    </source>
</evidence>
<gene>
    <name evidence="2" type="ORF">DL346_20615</name>
</gene>
<keyword evidence="3" id="KW-1185">Reference proteome</keyword>
<accession>A0A328U3B4</accession>
<evidence type="ECO:0000313" key="2">
    <source>
        <dbReference type="EMBL" id="RAP74474.1"/>
    </source>
</evidence>
<dbReference type="RefSeq" id="WP_112884263.1">
    <property type="nucleotide sequence ID" value="NZ_QLUW01000004.1"/>
</dbReference>
<dbReference type="OrthoDB" id="2624838at2"/>
<organism evidence="2 3">
    <name type="scientific">Paenibacillus montanisoli</name>
    <dbReference type="NCBI Taxonomy" id="2081970"/>
    <lineage>
        <taxon>Bacteria</taxon>
        <taxon>Bacillati</taxon>
        <taxon>Bacillota</taxon>
        <taxon>Bacilli</taxon>
        <taxon>Bacillales</taxon>
        <taxon>Paenibacillaceae</taxon>
        <taxon>Paenibacillus</taxon>
    </lineage>
</organism>
<sequence>MMNIIATSIVLVLAAGLVAAMIFLIRLSTDDSGRHPEIKQFVEALFGGTSSPLQSPAQAQSESAAALSTEPSEDFDETCPACGDPVMHRHRECPSCGLRLM</sequence>
<evidence type="ECO:0008006" key="4">
    <source>
        <dbReference type="Google" id="ProtNLM"/>
    </source>
</evidence>
<dbReference type="Proteomes" id="UP000249260">
    <property type="component" value="Unassembled WGS sequence"/>
</dbReference>
<comment type="caution">
    <text evidence="2">The sequence shown here is derived from an EMBL/GenBank/DDBJ whole genome shotgun (WGS) entry which is preliminary data.</text>
</comment>
<evidence type="ECO:0000256" key="1">
    <source>
        <dbReference type="SAM" id="MobiDB-lite"/>
    </source>
</evidence>
<feature type="compositionally biased region" description="Low complexity" evidence="1">
    <location>
        <begin position="51"/>
        <end position="70"/>
    </location>
</feature>